<comment type="caution">
    <text evidence="1">The sequence shown here is derived from an EMBL/GenBank/DDBJ whole genome shotgun (WGS) entry which is preliminary data.</text>
</comment>
<keyword evidence="2" id="KW-1185">Reference proteome</keyword>
<dbReference type="Proteomes" id="UP000664052">
    <property type="component" value="Unassembled WGS sequence"/>
</dbReference>
<evidence type="ECO:0000313" key="2">
    <source>
        <dbReference type="Proteomes" id="UP000664052"/>
    </source>
</evidence>
<accession>A0ABS3DF70</accession>
<protein>
    <submittedName>
        <fullName evidence="1">PIG-L family deacetylase</fullName>
    </submittedName>
</protein>
<gene>
    <name evidence="1" type="ORF">JYK02_20845</name>
</gene>
<sequence>MSTALFVSPHLDDVAFSCGGTLAALKAQGWTVALVTVFTRSVPEPKGFALQCQTSKGLGPEVDYMALRRKEDRAFAACMGVDHVTWGDLEEAPHRGYGCPEALFQPPRADDVIQARVTACLKPLVWELKPDRVFVPQALGSHVDHVQVVRAVKGLGLRASQLFYYRDTPYAVREPGATPDAAVPPSLRPVAVDITEHLTKKVEGCVRYGTQLGFQFGGVDNLARTLTAFHRQEAQARGQPGAAEVFLADGVS</sequence>
<dbReference type="Pfam" id="PF02585">
    <property type="entry name" value="PIG-L"/>
    <property type="match status" value="1"/>
</dbReference>
<dbReference type="EMBL" id="JAFIMU010000007">
    <property type="protein sequence ID" value="MBN8229965.1"/>
    <property type="molecule type" value="Genomic_DNA"/>
</dbReference>
<evidence type="ECO:0000313" key="1">
    <source>
        <dbReference type="EMBL" id="MBN8229965.1"/>
    </source>
</evidence>
<dbReference type="InterPro" id="IPR003737">
    <property type="entry name" value="GlcNAc_PI_deacetylase-related"/>
</dbReference>
<dbReference type="InterPro" id="IPR024078">
    <property type="entry name" value="LmbE-like_dom_sf"/>
</dbReference>
<name>A0ABS3DF70_9BACT</name>
<dbReference type="Gene3D" id="3.40.50.10320">
    <property type="entry name" value="LmbE-like"/>
    <property type="match status" value="1"/>
</dbReference>
<dbReference type="SUPFAM" id="SSF102588">
    <property type="entry name" value="LmbE-like"/>
    <property type="match status" value="1"/>
</dbReference>
<proteinExistence type="predicted"/>
<reference evidence="1 2" key="1">
    <citation type="submission" date="2021-02" db="EMBL/GenBank/DDBJ databases">
        <title>De Novo genome assembly of isolated myxobacteria.</title>
        <authorList>
            <person name="Stevens D.C."/>
        </authorList>
    </citation>
    <scope>NUCLEOTIDE SEQUENCE [LARGE SCALE GENOMIC DNA]</scope>
    <source>
        <strain evidence="1 2">ATCC 29039</strain>
    </source>
</reference>
<dbReference type="RefSeq" id="WP_207053455.1">
    <property type="nucleotide sequence ID" value="NZ_JAFIMU010000007.1"/>
</dbReference>
<organism evidence="1 2">
    <name type="scientific">Corallococcus macrosporus</name>
    <dbReference type="NCBI Taxonomy" id="35"/>
    <lineage>
        <taxon>Bacteria</taxon>
        <taxon>Pseudomonadati</taxon>
        <taxon>Myxococcota</taxon>
        <taxon>Myxococcia</taxon>
        <taxon>Myxococcales</taxon>
        <taxon>Cystobacterineae</taxon>
        <taxon>Myxococcaceae</taxon>
        <taxon>Corallococcus</taxon>
    </lineage>
</organism>